<feature type="binding site" evidence="9">
    <location>
        <begin position="12"/>
        <end position="19"/>
    </location>
    <ligand>
        <name>ATP</name>
        <dbReference type="ChEBI" id="CHEBI:30616"/>
    </ligand>
</feature>
<dbReference type="Gene3D" id="3.40.50.300">
    <property type="entry name" value="P-loop containing nucleotide triphosphate hydrolases"/>
    <property type="match status" value="3"/>
</dbReference>
<dbReference type="EC" id="5.6.2.4" evidence="7"/>
<comment type="caution">
    <text evidence="12">The sequence shown here is derived from an EMBL/GenBank/DDBJ whole genome shotgun (WGS) entry which is preliminary data.</text>
</comment>
<dbReference type="InterPro" id="IPR014016">
    <property type="entry name" value="UvrD-like_ATP-bd"/>
</dbReference>
<evidence type="ECO:0000256" key="3">
    <source>
        <dbReference type="ARBA" id="ARBA00022806"/>
    </source>
</evidence>
<feature type="domain" description="UvrD-like helicase C-terminal" evidence="11">
    <location>
        <begin position="503"/>
        <end position="765"/>
    </location>
</feature>
<dbReference type="InterPro" id="IPR027417">
    <property type="entry name" value="P-loop_NTPase"/>
</dbReference>
<dbReference type="Pfam" id="PF00580">
    <property type="entry name" value="UvrD-helicase"/>
    <property type="match status" value="1"/>
</dbReference>
<keyword evidence="2 9" id="KW-0378">Hydrolase</keyword>
<gene>
    <name evidence="12" type="ORF">L0U88_12435</name>
</gene>
<keyword evidence="1 9" id="KW-0547">Nucleotide-binding</keyword>
<feature type="domain" description="UvrD-like helicase ATP-binding" evidence="10">
    <location>
        <begin position="1"/>
        <end position="466"/>
    </location>
</feature>
<protein>
    <recommendedName>
        <fullName evidence="7">DNA 3'-5' helicase</fullName>
        <ecNumber evidence="7">5.6.2.4</ecNumber>
    </recommendedName>
</protein>
<evidence type="ECO:0000256" key="1">
    <source>
        <dbReference type="ARBA" id="ARBA00022741"/>
    </source>
</evidence>
<keyword evidence="5" id="KW-0413">Isomerase</keyword>
<evidence type="ECO:0000259" key="11">
    <source>
        <dbReference type="PROSITE" id="PS51217"/>
    </source>
</evidence>
<dbReference type="InterPro" id="IPR000212">
    <property type="entry name" value="DNA_helicase_UvrD/REP"/>
</dbReference>
<reference evidence="12 13" key="1">
    <citation type="submission" date="2022-01" db="EMBL/GenBank/DDBJ databases">
        <title>Flavihumibacter sp. nov., isolated from sediment of a river.</title>
        <authorList>
            <person name="Liu H."/>
        </authorList>
    </citation>
    <scope>NUCLEOTIDE SEQUENCE [LARGE SCALE GENOMIC DNA]</scope>
    <source>
        <strain evidence="12 13">RY-1</strain>
    </source>
</reference>
<proteinExistence type="predicted"/>
<dbReference type="PANTHER" id="PTHR11070">
    <property type="entry name" value="UVRD / RECB / PCRA DNA HELICASE FAMILY MEMBER"/>
    <property type="match status" value="1"/>
</dbReference>
<dbReference type="EMBL" id="JAKEVY010000003">
    <property type="protein sequence ID" value="MCF1715435.1"/>
    <property type="molecule type" value="Genomic_DNA"/>
</dbReference>
<evidence type="ECO:0000256" key="4">
    <source>
        <dbReference type="ARBA" id="ARBA00022840"/>
    </source>
</evidence>
<comment type="catalytic activity">
    <reaction evidence="8">
        <text>ATP + H2O = ADP + phosphate + H(+)</text>
        <dbReference type="Rhea" id="RHEA:13065"/>
        <dbReference type="ChEBI" id="CHEBI:15377"/>
        <dbReference type="ChEBI" id="CHEBI:15378"/>
        <dbReference type="ChEBI" id="CHEBI:30616"/>
        <dbReference type="ChEBI" id="CHEBI:43474"/>
        <dbReference type="ChEBI" id="CHEBI:456216"/>
        <dbReference type="EC" id="5.6.2.4"/>
    </reaction>
</comment>
<accession>A0ABS9BJC8</accession>
<keyword evidence="4 9" id="KW-0067">ATP-binding</keyword>
<evidence type="ECO:0000256" key="8">
    <source>
        <dbReference type="ARBA" id="ARBA00048988"/>
    </source>
</evidence>
<sequence>MLNSAPLHIYRASAGSGKTFLLASEYLCLLFENPYKYREILAVTFTNKATEEMKERILGELKKIATGTSTPYSRIIQQRFPDLEDTAALQAAADRIYRTILHDYAKFSVSTIDSFVQQVIRSFAFEIGLDAGFELQLNQDIVKEELANRLFELLESSQELLDWIRSIAIDRIDAGQNWDFRSELLSLASEIFQERFYRFEQNMRNLENPTAAFDMLKKSMQDLVKKVEETMRNFGQQGNDIIQNAGIDASFFSRGNKGFIAYFTKIQKKDYKATVTVQDARDNPDKWTTAKAAPEIKEAVANIYPALNTCLALALDYYEAKAFSYQTAKAILRKLNNLSLLRILADQLGDYRRDNNVLLISDTQQLLRELVKDNEVPFIYEKIGNRYQHFLLDEFQDTSRFQWDNFKPLLEQSVAVGAYNLVVGDVKQSIYRWRNGDWRLLQSQVKQDIGTRLVQEASLQENYRSRGSIIDFNNTLFSRIPALLQQDFSNEMSQVQDSSIQERLHSNSYFTIIEEAYKDVMQEKPANCQQGGRVEIQFFEKENSQAPSSWKPAAEARLCELIDELLLQKKLKPEQLAILTRNNADARRIINVLLEHKQKSGSVHDYKLVSSDALLISASPAIQLLLAAFRYLLNEKDDIARVELVQANAIRQQVSITEKTLYRRDINHQLSLLPAAFIGEKNRIAQSSLYEATEILIALFELDAWENEQPYILAFRDLVNTFSTKGKPSIRDFILWWKEDGEKRALPLSSASNAIQILTIHKSKGLAFDVVLLPYTDWKLKSDKGLLWCDWKDDSSELEVLPVDIQSSLAETAFAYEYFEEMLMSRMDALNLLYVALTRARQGIYMMAPVPAASKKDQSMTTIAELIYEGINQTNPFVIEGDLERDDTVPAMENDLVLPKTPGSLRQVALLREPAREEQLLRLHPTEQQKIGQLAHLVLSRISAAKELTPCLHRMQMEGSINSAQLEQVKAYVEEVFEQDQLGKWLSGTYKVLNEKSILLPGGAVRRPDKILAGEQETILLDFKFTQESNPSHARQLKEYRELLEQMGFPAVQAFVYYGYNKSLVPLHALPHQQGKLFG</sequence>
<evidence type="ECO:0000256" key="6">
    <source>
        <dbReference type="ARBA" id="ARBA00034617"/>
    </source>
</evidence>
<dbReference type="Gene3D" id="1.10.3170.10">
    <property type="entry name" value="Recbcd, chain B, domain 2"/>
    <property type="match status" value="1"/>
</dbReference>
<dbReference type="RefSeq" id="WP_234866388.1">
    <property type="nucleotide sequence ID" value="NZ_JAKEVY010000003.1"/>
</dbReference>
<evidence type="ECO:0000313" key="12">
    <source>
        <dbReference type="EMBL" id="MCF1715435.1"/>
    </source>
</evidence>
<keyword evidence="13" id="KW-1185">Reference proteome</keyword>
<comment type="catalytic activity">
    <reaction evidence="6">
        <text>Couples ATP hydrolysis with the unwinding of duplex DNA by translocating in the 3'-5' direction.</text>
        <dbReference type="EC" id="5.6.2.4"/>
    </reaction>
</comment>
<dbReference type="SUPFAM" id="SSF52540">
    <property type="entry name" value="P-loop containing nucleoside triphosphate hydrolases"/>
    <property type="match status" value="1"/>
</dbReference>
<evidence type="ECO:0000259" key="10">
    <source>
        <dbReference type="PROSITE" id="PS51198"/>
    </source>
</evidence>
<organism evidence="12 13">
    <name type="scientific">Flavihumibacter fluminis</name>
    <dbReference type="NCBI Taxonomy" id="2909236"/>
    <lineage>
        <taxon>Bacteria</taxon>
        <taxon>Pseudomonadati</taxon>
        <taxon>Bacteroidota</taxon>
        <taxon>Chitinophagia</taxon>
        <taxon>Chitinophagales</taxon>
        <taxon>Chitinophagaceae</taxon>
        <taxon>Flavihumibacter</taxon>
    </lineage>
</organism>
<dbReference type="InterPro" id="IPR014017">
    <property type="entry name" value="DNA_helicase_UvrD-like_C"/>
</dbReference>
<name>A0ABS9BJC8_9BACT</name>
<keyword evidence="3 9" id="KW-0347">Helicase</keyword>
<dbReference type="PROSITE" id="PS51217">
    <property type="entry name" value="UVRD_HELICASE_CTER"/>
    <property type="match status" value="1"/>
</dbReference>
<dbReference type="Proteomes" id="UP001200145">
    <property type="component" value="Unassembled WGS sequence"/>
</dbReference>
<evidence type="ECO:0000256" key="7">
    <source>
        <dbReference type="ARBA" id="ARBA00034808"/>
    </source>
</evidence>
<evidence type="ECO:0000256" key="9">
    <source>
        <dbReference type="PROSITE-ProRule" id="PRU00560"/>
    </source>
</evidence>
<evidence type="ECO:0000313" key="13">
    <source>
        <dbReference type="Proteomes" id="UP001200145"/>
    </source>
</evidence>
<dbReference type="Pfam" id="PF13361">
    <property type="entry name" value="UvrD_C"/>
    <property type="match status" value="1"/>
</dbReference>
<evidence type="ECO:0000256" key="2">
    <source>
        <dbReference type="ARBA" id="ARBA00022801"/>
    </source>
</evidence>
<evidence type="ECO:0000256" key="5">
    <source>
        <dbReference type="ARBA" id="ARBA00023235"/>
    </source>
</evidence>
<dbReference type="PROSITE" id="PS51198">
    <property type="entry name" value="UVRD_HELICASE_ATP_BIND"/>
    <property type="match status" value="1"/>
</dbReference>
<dbReference type="PANTHER" id="PTHR11070:SF67">
    <property type="entry name" value="DNA 3'-5' HELICASE"/>
    <property type="match status" value="1"/>
</dbReference>